<accession>A0A8S5NM33</accession>
<organism evidence="1">
    <name type="scientific">Podoviridae sp. ctsNK10</name>
    <dbReference type="NCBI Taxonomy" id="2826582"/>
    <lineage>
        <taxon>Viruses</taxon>
        <taxon>Duplodnaviria</taxon>
        <taxon>Heunggongvirae</taxon>
        <taxon>Uroviricota</taxon>
        <taxon>Caudoviricetes</taxon>
    </lineage>
</organism>
<reference evidence="1" key="1">
    <citation type="journal article" date="2021" name="Proc. Natl. Acad. Sci. U.S.A.">
        <title>A Catalog of Tens of Thousands of Viruses from Human Metagenomes Reveals Hidden Associations with Chronic Diseases.</title>
        <authorList>
            <person name="Tisza M.J."/>
            <person name="Buck C.B."/>
        </authorList>
    </citation>
    <scope>NUCLEOTIDE SEQUENCE</scope>
    <source>
        <strain evidence="1">CtsNK10</strain>
    </source>
</reference>
<name>A0A8S5NM33_9CAUD</name>
<proteinExistence type="predicted"/>
<protein>
    <submittedName>
        <fullName evidence="1">Uncharacterized protein</fullName>
    </submittedName>
</protein>
<sequence>MRIIGYSILSNYSNKLTRAILFYKIIIEPVI</sequence>
<evidence type="ECO:0000313" key="1">
    <source>
        <dbReference type="EMBL" id="DAD95338.1"/>
    </source>
</evidence>
<dbReference type="EMBL" id="BK015191">
    <property type="protein sequence ID" value="DAD95338.1"/>
    <property type="molecule type" value="Genomic_DNA"/>
</dbReference>